<feature type="compositionally biased region" description="Basic and acidic residues" evidence="1">
    <location>
        <begin position="273"/>
        <end position="285"/>
    </location>
</feature>
<reference evidence="3" key="1">
    <citation type="journal article" date="2019" name="Int. J. Syst. Evol. Microbiol.">
        <title>The Global Catalogue of Microorganisms (GCM) 10K type strain sequencing project: providing services to taxonomists for standard genome sequencing and annotation.</title>
        <authorList>
            <consortium name="The Broad Institute Genomics Platform"/>
            <consortium name="The Broad Institute Genome Sequencing Center for Infectious Disease"/>
            <person name="Wu L."/>
            <person name="Ma J."/>
        </authorList>
    </citation>
    <scope>NUCLEOTIDE SEQUENCE [LARGE SCALE GENOMIC DNA]</scope>
    <source>
        <strain evidence="3">JCM 16908</strain>
    </source>
</reference>
<dbReference type="CDD" id="cd00198">
    <property type="entry name" value="vWFA"/>
    <property type="match status" value="1"/>
</dbReference>
<proteinExistence type="predicted"/>
<dbReference type="EMBL" id="BAAAZR010000031">
    <property type="protein sequence ID" value="GAA3832250.1"/>
    <property type="molecule type" value="Genomic_DNA"/>
</dbReference>
<dbReference type="SUPFAM" id="SSF53300">
    <property type="entry name" value="vWA-like"/>
    <property type="match status" value="1"/>
</dbReference>
<name>A0ABP7J2B8_9ACTN</name>
<gene>
    <name evidence="2" type="ORF">GCM10022226_61850</name>
</gene>
<sequence length="285" mass="31577">MPDLGGIPSLLRRGRGRLLPAPSQHGQPRNVTGGRRHQLGSDTSDLPGSERAASPPPLNTDLAAIQQTIPLNPRNGRHSMKRHISIILDRSGSMSSVQSATEEGLRGFIAEQRNTPGDTTVSLYQFDNEYDIVYEHQPLSDIPEFHLHPRGSTALLDAVGKTIHRMREHFTQLPEVAQPDEVIVVILTDGQENDSWTYTPGRIMRRITHQQDEHGWRFVFLGADQEAFSAAAAIGIGRESTLSYSGDRTQETLTRAGVMVSRGTRTGSFSFTQDDRDTTTTRESR</sequence>
<evidence type="ECO:0000256" key="1">
    <source>
        <dbReference type="SAM" id="MobiDB-lite"/>
    </source>
</evidence>
<evidence type="ECO:0000313" key="2">
    <source>
        <dbReference type="EMBL" id="GAA3832250.1"/>
    </source>
</evidence>
<accession>A0ABP7J2B8</accession>
<dbReference type="Proteomes" id="UP001500888">
    <property type="component" value="Unassembled WGS sequence"/>
</dbReference>
<keyword evidence="3" id="KW-1185">Reference proteome</keyword>
<comment type="caution">
    <text evidence="2">The sequence shown here is derived from an EMBL/GenBank/DDBJ whole genome shotgun (WGS) entry which is preliminary data.</text>
</comment>
<protein>
    <recommendedName>
        <fullName evidence="4">VWA domain-containing protein</fullName>
    </recommendedName>
</protein>
<organism evidence="2 3">
    <name type="scientific">Sphaerisporangium flaviroseum</name>
    <dbReference type="NCBI Taxonomy" id="509199"/>
    <lineage>
        <taxon>Bacteria</taxon>
        <taxon>Bacillati</taxon>
        <taxon>Actinomycetota</taxon>
        <taxon>Actinomycetes</taxon>
        <taxon>Streptosporangiales</taxon>
        <taxon>Streptosporangiaceae</taxon>
        <taxon>Sphaerisporangium</taxon>
    </lineage>
</organism>
<feature type="region of interest" description="Disordered" evidence="1">
    <location>
        <begin position="1"/>
        <end position="58"/>
    </location>
</feature>
<evidence type="ECO:0000313" key="3">
    <source>
        <dbReference type="Proteomes" id="UP001500888"/>
    </source>
</evidence>
<dbReference type="InterPro" id="IPR036465">
    <property type="entry name" value="vWFA_dom_sf"/>
</dbReference>
<feature type="region of interest" description="Disordered" evidence="1">
    <location>
        <begin position="264"/>
        <end position="285"/>
    </location>
</feature>
<evidence type="ECO:0008006" key="4">
    <source>
        <dbReference type="Google" id="ProtNLM"/>
    </source>
</evidence>
<dbReference type="Gene3D" id="3.40.50.410">
    <property type="entry name" value="von Willebrand factor, type A domain"/>
    <property type="match status" value="1"/>
</dbReference>